<gene>
    <name evidence="3" type="ORF">OE747_10605</name>
</gene>
<dbReference type="EMBL" id="JAOWLB010000006">
    <property type="protein sequence ID" value="MCV2888798.1"/>
    <property type="molecule type" value="Genomic_DNA"/>
</dbReference>
<name>A0ABT3AJH6_9RHOB</name>
<dbReference type="InterPro" id="IPR036374">
    <property type="entry name" value="OxRdtase_Mopterin-bd_sf"/>
</dbReference>
<evidence type="ECO:0000313" key="3">
    <source>
        <dbReference type="EMBL" id="MCV2888798.1"/>
    </source>
</evidence>
<evidence type="ECO:0000259" key="2">
    <source>
        <dbReference type="Pfam" id="PF00174"/>
    </source>
</evidence>
<proteinExistence type="predicted"/>
<dbReference type="SUPFAM" id="SSF56524">
    <property type="entry name" value="Oxidoreductase molybdopterin-binding domain"/>
    <property type="match status" value="1"/>
</dbReference>
<dbReference type="InterPro" id="IPR000572">
    <property type="entry name" value="OxRdtase_Mopterin-bd_dom"/>
</dbReference>
<reference evidence="3 4" key="1">
    <citation type="submission" date="2022-10" db="EMBL/GenBank/DDBJ databases">
        <title>Ruegeria sp. nov., isolated from ocean surface sediments.</title>
        <authorList>
            <person name="He W."/>
            <person name="Xue H.-P."/>
            <person name="Zhang D.-F."/>
        </authorList>
    </citation>
    <scope>NUCLEOTIDE SEQUENCE [LARGE SCALE GENOMIC DNA]</scope>
    <source>
        <strain evidence="3 4">XHP0148</strain>
    </source>
</reference>
<feature type="signal peptide" evidence="1">
    <location>
        <begin position="1"/>
        <end position="24"/>
    </location>
</feature>
<dbReference type="Pfam" id="PF00174">
    <property type="entry name" value="Oxidored_molyb"/>
    <property type="match status" value="1"/>
</dbReference>
<dbReference type="Gene3D" id="3.90.420.10">
    <property type="entry name" value="Oxidoreductase, molybdopterin-binding domain"/>
    <property type="match status" value="1"/>
</dbReference>
<dbReference type="RefSeq" id="WP_263828580.1">
    <property type="nucleotide sequence ID" value="NZ_JAOWLB010000006.1"/>
</dbReference>
<evidence type="ECO:0000313" key="4">
    <source>
        <dbReference type="Proteomes" id="UP001320899"/>
    </source>
</evidence>
<protein>
    <submittedName>
        <fullName evidence="3">Molybdopterin-dependent oxidoreductase</fullName>
    </submittedName>
</protein>
<evidence type="ECO:0000256" key="1">
    <source>
        <dbReference type="SAM" id="SignalP"/>
    </source>
</evidence>
<dbReference type="Proteomes" id="UP001320899">
    <property type="component" value="Unassembled WGS sequence"/>
</dbReference>
<keyword evidence="4" id="KW-1185">Reference proteome</keyword>
<organism evidence="3 4">
    <name type="scientific">Ruegeria aquimaris</name>
    <dbReference type="NCBI Taxonomy" id="2984333"/>
    <lineage>
        <taxon>Bacteria</taxon>
        <taxon>Pseudomonadati</taxon>
        <taxon>Pseudomonadota</taxon>
        <taxon>Alphaproteobacteria</taxon>
        <taxon>Rhodobacterales</taxon>
        <taxon>Roseobacteraceae</taxon>
        <taxon>Ruegeria</taxon>
    </lineage>
</organism>
<feature type="chain" id="PRO_5046389051" evidence="1">
    <location>
        <begin position="25"/>
        <end position="172"/>
    </location>
</feature>
<keyword evidence="1" id="KW-0732">Signal</keyword>
<comment type="caution">
    <text evidence="3">The sequence shown here is derived from an EMBL/GenBank/DDBJ whole genome shotgun (WGS) entry which is preliminary data.</text>
</comment>
<accession>A0ABT3AJH6</accession>
<sequence>MKILKCARAILSLAIGLFWAASVAGGEFSAPSQDVVLVVSGDIEQTNSAEGAQFDLAMLQDMRQVSFETTTLWTEGVVRFTGVPLAEILERLGVSSGTIRAQALNDYIVHIPVASVEPDAPVVAYEMNGQSMSRRDKGPLWIVYPYDASDRFRTETVYTRSIWQLERMEITQ</sequence>
<feature type="domain" description="Oxidoreductase molybdopterin-binding" evidence="2">
    <location>
        <begin position="72"/>
        <end position="145"/>
    </location>
</feature>